<evidence type="ECO:0000313" key="8">
    <source>
        <dbReference type="Proteomes" id="UP000630142"/>
    </source>
</evidence>
<evidence type="ECO:0000313" key="7">
    <source>
        <dbReference type="EMBL" id="GHD19396.1"/>
    </source>
</evidence>
<dbReference type="PROSITE" id="PS01039">
    <property type="entry name" value="SBP_BACTERIAL_3"/>
    <property type="match status" value="1"/>
</dbReference>
<accession>A0A8J3DYN6</accession>
<keyword evidence="3 5" id="KW-0732">Signal</keyword>
<sequence>MNFKKTFAAAAACLALMIGVQSAEAQTVEELKQRGVVKIGTPLDFPPFGSIDLNGEPVGYDVDVAKALAAKLGVKIEIVPVSGPNRIPYLQSNQIDVIVSSMGVTPERAKQVSFTQAYAGIEQVVFGDKNVSVNAPEDMSGKSVALVRASTQDGVLVSVAPSDVNIRRFDDDATVVQALLSGQTQLVATSSIQTMQIDKRDPGRFDVKFKLPFEQRQAIAIRPGNDQLLTFINDLITEMKSNGELEALSQKWVGSPLPAFVLNDRP</sequence>
<dbReference type="CDD" id="cd01072">
    <property type="entry name" value="PBP2_SMa0082_like"/>
    <property type="match status" value="1"/>
</dbReference>
<dbReference type="PANTHER" id="PTHR35936">
    <property type="entry name" value="MEMBRANE-BOUND LYTIC MUREIN TRANSGLYCOSYLASE F"/>
    <property type="match status" value="1"/>
</dbReference>
<evidence type="ECO:0000256" key="1">
    <source>
        <dbReference type="ARBA" id="ARBA00004196"/>
    </source>
</evidence>
<reference evidence="7" key="2">
    <citation type="submission" date="2020-09" db="EMBL/GenBank/DDBJ databases">
        <authorList>
            <person name="Sun Q."/>
            <person name="Kim S."/>
        </authorList>
    </citation>
    <scope>NUCLEOTIDE SEQUENCE</scope>
    <source>
        <strain evidence="7">KCTC 42249</strain>
    </source>
</reference>
<feature type="chain" id="PRO_5035179779" evidence="5">
    <location>
        <begin position="26"/>
        <end position="266"/>
    </location>
</feature>
<evidence type="ECO:0000256" key="2">
    <source>
        <dbReference type="ARBA" id="ARBA00010333"/>
    </source>
</evidence>
<dbReference type="Gene3D" id="3.40.190.10">
    <property type="entry name" value="Periplasmic binding protein-like II"/>
    <property type="match status" value="2"/>
</dbReference>
<dbReference type="SMART" id="SM00062">
    <property type="entry name" value="PBPb"/>
    <property type="match status" value="1"/>
</dbReference>
<comment type="similarity">
    <text evidence="2 4">Belongs to the bacterial solute-binding protein 3 family.</text>
</comment>
<dbReference type="InterPro" id="IPR001638">
    <property type="entry name" value="Solute-binding_3/MltF_N"/>
</dbReference>
<evidence type="ECO:0000256" key="4">
    <source>
        <dbReference type="RuleBase" id="RU003744"/>
    </source>
</evidence>
<evidence type="ECO:0000256" key="5">
    <source>
        <dbReference type="SAM" id="SignalP"/>
    </source>
</evidence>
<reference evidence="7" key="1">
    <citation type="journal article" date="2014" name="Int. J. Syst. Evol. Microbiol.">
        <title>Complete genome sequence of Corynebacterium casei LMG S-19264T (=DSM 44701T), isolated from a smear-ripened cheese.</title>
        <authorList>
            <consortium name="US DOE Joint Genome Institute (JGI-PGF)"/>
            <person name="Walter F."/>
            <person name="Albersmeier A."/>
            <person name="Kalinowski J."/>
            <person name="Ruckert C."/>
        </authorList>
    </citation>
    <scope>NUCLEOTIDE SEQUENCE</scope>
    <source>
        <strain evidence="7">KCTC 42249</strain>
    </source>
</reference>
<keyword evidence="8" id="KW-1185">Reference proteome</keyword>
<comment type="subcellular location">
    <subcellularLocation>
        <location evidence="1">Cell envelope</location>
    </subcellularLocation>
</comment>
<dbReference type="Proteomes" id="UP000630142">
    <property type="component" value="Unassembled WGS sequence"/>
</dbReference>
<dbReference type="InterPro" id="IPR018313">
    <property type="entry name" value="SBP_3_CS"/>
</dbReference>
<feature type="signal peptide" evidence="5">
    <location>
        <begin position="1"/>
        <end position="25"/>
    </location>
</feature>
<evidence type="ECO:0000256" key="3">
    <source>
        <dbReference type="ARBA" id="ARBA00022729"/>
    </source>
</evidence>
<name>A0A8J3DYN6_9HYPH</name>
<dbReference type="RefSeq" id="WP_189505428.1">
    <property type="nucleotide sequence ID" value="NZ_BMZQ01000002.1"/>
</dbReference>
<evidence type="ECO:0000259" key="6">
    <source>
        <dbReference type="SMART" id="SM00062"/>
    </source>
</evidence>
<gene>
    <name evidence="7" type="ORF">GCM10016234_31000</name>
</gene>
<dbReference type="PANTHER" id="PTHR35936:SF17">
    <property type="entry name" value="ARGININE-BINDING EXTRACELLULAR PROTEIN ARTP"/>
    <property type="match status" value="1"/>
</dbReference>
<comment type="caution">
    <text evidence="7">The sequence shown here is derived from an EMBL/GenBank/DDBJ whole genome shotgun (WGS) entry which is preliminary data.</text>
</comment>
<feature type="domain" description="Solute-binding protein family 3/N-terminal" evidence="6">
    <location>
        <begin position="36"/>
        <end position="256"/>
    </location>
</feature>
<organism evidence="7 8">
    <name type="scientific">Tianweitania populi</name>
    <dbReference type="NCBI Taxonomy" id="1607949"/>
    <lineage>
        <taxon>Bacteria</taxon>
        <taxon>Pseudomonadati</taxon>
        <taxon>Pseudomonadota</taxon>
        <taxon>Alphaproteobacteria</taxon>
        <taxon>Hyphomicrobiales</taxon>
        <taxon>Phyllobacteriaceae</taxon>
        <taxon>Tianweitania</taxon>
    </lineage>
</organism>
<dbReference type="AlphaFoldDB" id="A0A8J3DYN6"/>
<dbReference type="Pfam" id="PF00497">
    <property type="entry name" value="SBP_bac_3"/>
    <property type="match status" value="1"/>
</dbReference>
<proteinExistence type="inferred from homology"/>
<dbReference type="EMBL" id="BMZQ01000002">
    <property type="protein sequence ID" value="GHD19396.1"/>
    <property type="molecule type" value="Genomic_DNA"/>
</dbReference>
<dbReference type="GO" id="GO:0030313">
    <property type="term" value="C:cell envelope"/>
    <property type="evidence" value="ECO:0007669"/>
    <property type="project" value="UniProtKB-SubCell"/>
</dbReference>
<protein>
    <submittedName>
        <fullName evidence="7">ABC transporter substrate-binding protein</fullName>
    </submittedName>
</protein>
<dbReference type="SUPFAM" id="SSF53850">
    <property type="entry name" value="Periplasmic binding protein-like II"/>
    <property type="match status" value="1"/>
</dbReference>